<dbReference type="PANTHER" id="PTHR47964:SF1">
    <property type="entry name" value="ATP-DEPENDENT DNA HELICASE HOMOLOG RECG, CHLOROPLASTIC"/>
    <property type="match status" value="1"/>
</dbReference>
<dbReference type="EMBL" id="UINC01005452">
    <property type="protein sequence ID" value="SVA21417.1"/>
    <property type="molecule type" value="Genomic_DNA"/>
</dbReference>
<dbReference type="PANTHER" id="PTHR47964">
    <property type="entry name" value="ATP-DEPENDENT DNA HELICASE HOMOLOG RECG, CHLOROPLASTIC"/>
    <property type="match status" value="1"/>
</dbReference>
<dbReference type="SUPFAM" id="SSF52540">
    <property type="entry name" value="P-loop containing nucleoside triphosphate hydrolases"/>
    <property type="match status" value="1"/>
</dbReference>
<dbReference type="PROSITE" id="PS51194">
    <property type="entry name" value="HELICASE_CTER"/>
    <property type="match status" value="1"/>
</dbReference>
<dbReference type="Pfam" id="PF00271">
    <property type="entry name" value="Helicase_C"/>
    <property type="match status" value="1"/>
</dbReference>
<evidence type="ECO:0000313" key="4">
    <source>
        <dbReference type="EMBL" id="SVA21417.1"/>
    </source>
</evidence>
<dbReference type="Pfam" id="PF19833">
    <property type="entry name" value="RecG_dom3_C"/>
    <property type="match status" value="1"/>
</dbReference>
<keyword evidence="1" id="KW-0378">Hydrolase</keyword>
<dbReference type="GO" id="GO:0016787">
    <property type="term" value="F:hydrolase activity"/>
    <property type="evidence" value="ECO:0007669"/>
    <property type="project" value="UniProtKB-KW"/>
</dbReference>
<organism evidence="4">
    <name type="scientific">marine metagenome</name>
    <dbReference type="NCBI Taxonomy" id="408172"/>
    <lineage>
        <taxon>unclassified sequences</taxon>
        <taxon>metagenomes</taxon>
        <taxon>ecological metagenomes</taxon>
    </lineage>
</organism>
<dbReference type="InterPro" id="IPR001650">
    <property type="entry name" value="Helicase_C-like"/>
</dbReference>
<keyword evidence="2" id="KW-0067">ATP-binding</keyword>
<feature type="domain" description="Helicase C-terminal" evidence="3">
    <location>
        <begin position="1"/>
        <end position="133"/>
    </location>
</feature>
<dbReference type="GO" id="GO:0006281">
    <property type="term" value="P:DNA repair"/>
    <property type="evidence" value="ECO:0007669"/>
    <property type="project" value="InterPro"/>
</dbReference>
<dbReference type="Gene3D" id="3.40.50.300">
    <property type="entry name" value="P-loop containing nucleotide triphosphate hydrolases"/>
    <property type="match status" value="1"/>
</dbReference>
<evidence type="ECO:0000259" key="3">
    <source>
        <dbReference type="PROSITE" id="PS51194"/>
    </source>
</evidence>
<proteinExistence type="predicted"/>
<dbReference type="AlphaFoldDB" id="A0A381U2A5"/>
<dbReference type="GO" id="GO:0003678">
    <property type="term" value="F:DNA helicase activity"/>
    <property type="evidence" value="ECO:0007669"/>
    <property type="project" value="TreeGrafter"/>
</dbReference>
<dbReference type="InterPro" id="IPR047112">
    <property type="entry name" value="RecG/Mfd"/>
</dbReference>
<accession>A0A381U2A5</accession>
<reference evidence="4" key="1">
    <citation type="submission" date="2018-05" db="EMBL/GenBank/DDBJ databases">
        <authorList>
            <person name="Lanie J.A."/>
            <person name="Ng W.-L."/>
            <person name="Kazmierczak K.M."/>
            <person name="Andrzejewski T.M."/>
            <person name="Davidsen T.M."/>
            <person name="Wayne K.J."/>
            <person name="Tettelin H."/>
            <person name="Glass J.I."/>
            <person name="Rusch D."/>
            <person name="Podicherti R."/>
            <person name="Tsui H.-C.T."/>
            <person name="Winkler M.E."/>
        </authorList>
    </citation>
    <scope>NUCLEOTIDE SEQUENCE</scope>
</reference>
<evidence type="ECO:0000256" key="2">
    <source>
        <dbReference type="ARBA" id="ARBA00022806"/>
    </source>
</evidence>
<keyword evidence="2" id="KW-0347">Helicase</keyword>
<sequence>LKAAVTIFESIQERFPELNISLIHGKLKKEERQKIMARFLKKEIQVLVSTTVIEVGIDIPNATVMIIEHAERFGLAQLHQLRGRIGRGKHASHCLLVCYFPISEEGKARMKAIQTSRDGFEIAEEDLKIRGPGDFMGTRQSGLPILKIANLIRDIKILSVARKEAFALIDHDPNLENSANQPLKNAVQRLFGNHLSLMETI</sequence>
<dbReference type="InterPro" id="IPR027417">
    <property type="entry name" value="P-loop_NTPase"/>
</dbReference>
<protein>
    <recommendedName>
        <fullName evidence="3">Helicase C-terminal domain-containing protein</fullName>
    </recommendedName>
</protein>
<dbReference type="InterPro" id="IPR045562">
    <property type="entry name" value="RecG_dom3_C"/>
</dbReference>
<evidence type="ECO:0000256" key="1">
    <source>
        <dbReference type="ARBA" id="ARBA00022801"/>
    </source>
</evidence>
<name>A0A381U2A5_9ZZZZ</name>
<keyword evidence="2" id="KW-0547">Nucleotide-binding</keyword>
<feature type="non-terminal residue" evidence="4">
    <location>
        <position position="1"/>
    </location>
</feature>
<dbReference type="SMART" id="SM00490">
    <property type="entry name" value="HELICc"/>
    <property type="match status" value="1"/>
</dbReference>
<gene>
    <name evidence="4" type="ORF">METZ01_LOCUS74271</name>
</gene>